<dbReference type="Proteomes" id="UP001140453">
    <property type="component" value="Unassembled WGS sequence"/>
</dbReference>
<evidence type="ECO:0000313" key="3">
    <source>
        <dbReference type="Proteomes" id="UP001140453"/>
    </source>
</evidence>
<keyword evidence="1" id="KW-0732">Signal</keyword>
<dbReference type="AlphaFoldDB" id="A0A9W8Z4I2"/>
<name>A0A9W8Z4I2_9PEZI</name>
<feature type="chain" id="PRO_5040849660" evidence="1">
    <location>
        <begin position="18"/>
        <end position="242"/>
    </location>
</feature>
<dbReference type="OrthoDB" id="4362036at2759"/>
<comment type="caution">
    <text evidence="2">The sequence shown here is derived from an EMBL/GenBank/DDBJ whole genome shotgun (WGS) entry which is preliminary data.</text>
</comment>
<reference evidence="2" key="1">
    <citation type="submission" date="2022-10" db="EMBL/GenBank/DDBJ databases">
        <title>Tapping the CABI collections for fungal endophytes: first genome assemblies for Collariella, Neodidymelliopsis, Ascochyta clinopodiicola, Didymella pomorum, Didymosphaeria variabile, Neocosmospora piperis and Neocucurbitaria cava.</title>
        <authorList>
            <person name="Hill R."/>
        </authorList>
    </citation>
    <scope>NUCLEOTIDE SEQUENCE</scope>
    <source>
        <strain evidence="2">IMI 355082</strain>
    </source>
</reference>
<accession>A0A9W8Z4I2</accession>
<feature type="signal peptide" evidence="1">
    <location>
        <begin position="1"/>
        <end position="17"/>
    </location>
</feature>
<proteinExistence type="predicted"/>
<dbReference type="EMBL" id="JAPEVB010000001">
    <property type="protein sequence ID" value="KAJ4396659.1"/>
    <property type="molecule type" value="Genomic_DNA"/>
</dbReference>
<evidence type="ECO:0000256" key="1">
    <source>
        <dbReference type="SAM" id="SignalP"/>
    </source>
</evidence>
<keyword evidence="3" id="KW-1185">Reference proteome</keyword>
<gene>
    <name evidence="2" type="ORF">N0V93_000880</name>
</gene>
<sequence>MYKILLVFWGLLCLIAALPLSTPALARLGSRSPIDDYNLAGPVHDHSKLLETRAPSAEFKAFLVQIHAAKQVDVGTSAFYTFAQEPAIASAGFDGCIGSMIVGTEGAIVSHYTVTASDMKTAQKDIPKLWSAHKSGLGGEPKVIVYANVQPNNHNEYVQPAIANEFIGLIKTTTGVTPTVEKYLQMGDTCVDAAGDLLDGADYDHMQSGAIMVAKVKGTVKERWVTITQQKECVATLGVGSA</sequence>
<evidence type="ECO:0000313" key="2">
    <source>
        <dbReference type="EMBL" id="KAJ4396659.1"/>
    </source>
</evidence>
<organism evidence="2 3">
    <name type="scientific">Gnomoniopsis smithogilvyi</name>
    <dbReference type="NCBI Taxonomy" id="1191159"/>
    <lineage>
        <taxon>Eukaryota</taxon>
        <taxon>Fungi</taxon>
        <taxon>Dikarya</taxon>
        <taxon>Ascomycota</taxon>
        <taxon>Pezizomycotina</taxon>
        <taxon>Sordariomycetes</taxon>
        <taxon>Sordariomycetidae</taxon>
        <taxon>Diaporthales</taxon>
        <taxon>Gnomoniaceae</taxon>
        <taxon>Gnomoniopsis</taxon>
    </lineage>
</organism>
<protein>
    <submittedName>
        <fullName evidence="2">Uncharacterized protein</fullName>
    </submittedName>
</protein>